<name>A0ABR4J8Q7_9EURO</name>
<dbReference type="EMBL" id="JBFXLU010000179">
    <property type="protein sequence ID" value="KAL2836415.1"/>
    <property type="molecule type" value="Genomic_DNA"/>
</dbReference>
<evidence type="ECO:0000313" key="1">
    <source>
        <dbReference type="EMBL" id="KAL2836415.1"/>
    </source>
</evidence>
<accession>A0ABR4J8Q7</accession>
<evidence type="ECO:0008006" key="3">
    <source>
        <dbReference type="Google" id="ProtNLM"/>
    </source>
</evidence>
<dbReference type="Proteomes" id="UP001610446">
    <property type="component" value="Unassembled WGS sequence"/>
</dbReference>
<organism evidence="1 2">
    <name type="scientific">Aspergillus pseudoustus</name>
    <dbReference type="NCBI Taxonomy" id="1810923"/>
    <lineage>
        <taxon>Eukaryota</taxon>
        <taxon>Fungi</taxon>
        <taxon>Dikarya</taxon>
        <taxon>Ascomycota</taxon>
        <taxon>Pezizomycotina</taxon>
        <taxon>Eurotiomycetes</taxon>
        <taxon>Eurotiomycetidae</taxon>
        <taxon>Eurotiales</taxon>
        <taxon>Aspergillaceae</taxon>
        <taxon>Aspergillus</taxon>
        <taxon>Aspergillus subgen. Nidulantes</taxon>
    </lineage>
</organism>
<comment type="caution">
    <text evidence="1">The sequence shown here is derived from an EMBL/GenBank/DDBJ whole genome shotgun (WGS) entry which is preliminary data.</text>
</comment>
<keyword evidence="2" id="KW-1185">Reference proteome</keyword>
<evidence type="ECO:0000313" key="2">
    <source>
        <dbReference type="Proteomes" id="UP001610446"/>
    </source>
</evidence>
<proteinExistence type="predicted"/>
<sequence>MDPNSLSTELSLEIVSHVPVLDYYNLKQDGCPRITAAVRQVCASLRHGTYLSEFVLGDQRRGGGPDAPRRRAMEVMVARGQCALAVYYERKYYGPIGVDVVQHGRQDDAEFKRSVTNWQVEKSPGLDEEKRSFRLTKRCRVPGGWDPPLRRKARPGTASFCGLGRPG</sequence>
<reference evidence="1 2" key="1">
    <citation type="submission" date="2024-07" db="EMBL/GenBank/DDBJ databases">
        <title>Section-level genome sequencing and comparative genomics of Aspergillus sections Usti and Cavernicolus.</title>
        <authorList>
            <consortium name="Lawrence Berkeley National Laboratory"/>
            <person name="Nybo J.L."/>
            <person name="Vesth T.C."/>
            <person name="Theobald S."/>
            <person name="Frisvad J.C."/>
            <person name="Larsen T.O."/>
            <person name="Kjaerboelling I."/>
            <person name="Rothschild-Mancinelli K."/>
            <person name="Lyhne E.K."/>
            <person name="Kogle M.E."/>
            <person name="Barry K."/>
            <person name="Clum A."/>
            <person name="Na H."/>
            <person name="Ledsgaard L."/>
            <person name="Lin J."/>
            <person name="Lipzen A."/>
            <person name="Kuo A."/>
            <person name="Riley R."/>
            <person name="Mondo S."/>
            <person name="Labutti K."/>
            <person name="Haridas S."/>
            <person name="Pangalinan J."/>
            <person name="Salamov A.A."/>
            <person name="Simmons B.A."/>
            <person name="Magnuson J.K."/>
            <person name="Chen J."/>
            <person name="Drula E."/>
            <person name="Henrissat B."/>
            <person name="Wiebenga A."/>
            <person name="Lubbers R.J."/>
            <person name="Gomes A.C."/>
            <person name="Makela M.R."/>
            <person name="Stajich J."/>
            <person name="Grigoriev I.V."/>
            <person name="Mortensen U.H."/>
            <person name="De Vries R.P."/>
            <person name="Baker S.E."/>
            <person name="Andersen M.R."/>
        </authorList>
    </citation>
    <scope>NUCLEOTIDE SEQUENCE [LARGE SCALE GENOMIC DNA]</scope>
    <source>
        <strain evidence="1 2">CBS 123904</strain>
    </source>
</reference>
<protein>
    <recommendedName>
        <fullName evidence="3">F-box domain-containing protein</fullName>
    </recommendedName>
</protein>
<gene>
    <name evidence="1" type="ORF">BJY01DRAFT_251992</name>
</gene>